<dbReference type="PANTHER" id="PTHR12732">
    <property type="entry name" value="UNCHARACTERIZED PROTEASOME COMPONENT REGION PCI-CONTAINING"/>
    <property type="match status" value="1"/>
</dbReference>
<dbReference type="GeneID" id="63803878"/>
<name>A0A1Y1WAK8_9FUNG</name>
<dbReference type="Gene3D" id="1.10.10.10">
    <property type="entry name" value="Winged helix-like DNA-binding domain superfamily/Winged helix DNA-binding domain"/>
    <property type="match status" value="1"/>
</dbReference>
<dbReference type="PANTHER" id="PTHR12732:SF0">
    <property type="entry name" value="PCI DOMAIN-CONTAINING PROTEIN 2"/>
    <property type="match status" value="1"/>
</dbReference>
<evidence type="ECO:0000256" key="1">
    <source>
        <dbReference type="ARBA" id="ARBA00025771"/>
    </source>
</evidence>
<dbReference type="InterPro" id="IPR036388">
    <property type="entry name" value="WH-like_DNA-bd_sf"/>
</dbReference>
<dbReference type="GO" id="GO:0000973">
    <property type="term" value="P:post-transcriptional tethering of RNA polymerase II gene DNA at nuclear periphery"/>
    <property type="evidence" value="ECO:0007669"/>
    <property type="project" value="TreeGrafter"/>
</dbReference>
<accession>A0A1Y1WAK8</accession>
<dbReference type="STRING" id="61395.A0A1Y1WAK8"/>
<dbReference type="GO" id="GO:0070390">
    <property type="term" value="C:transcription export complex 2"/>
    <property type="evidence" value="ECO:0007669"/>
    <property type="project" value="TreeGrafter"/>
</dbReference>
<feature type="domain" description="PCI" evidence="2">
    <location>
        <begin position="212"/>
        <end position="395"/>
    </location>
</feature>
<comment type="similarity">
    <text evidence="1">Belongs to the CSN12 family.</text>
</comment>
<gene>
    <name evidence="3" type="ORF">DL89DRAFT_266783</name>
</gene>
<evidence type="ECO:0000313" key="3">
    <source>
        <dbReference type="EMBL" id="ORX70590.1"/>
    </source>
</evidence>
<dbReference type="GO" id="GO:0006368">
    <property type="term" value="P:transcription elongation by RNA polymerase II"/>
    <property type="evidence" value="ECO:0007669"/>
    <property type="project" value="TreeGrafter"/>
</dbReference>
<dbReference type="RefSeq" id="XP_040744169.1">
    <property type="nucleotide sequence ID" value="XM_040887230.1"/>
</dbReference>
<evidence type="ECO:0000313" key="4">
    <source>
        <dbReference type="Proteomes" id="UP000193922"/>
    </source>
</evidence>
<dbReference type="GO" id="GO:0003690">
    <property type="term" value="F:double-stranded DNA binding"/>
    <property type="evidence" value="ECO:0007669"/>
    <property type="project" value="InterPro"/>
</dbReference>
<dbReference type="GO" id="GO:0003723">
    <property type="term" value="F:RNA binding"/>
    <property type="evidence" value="ECO:0007669"/>
    <property type="project" value="InterPro"/>
</dbReference>
<dbReference type="GO" id="GO:0016973">
    <property type="term" value="P:poly(A)+ mRNA export from nucleus"/>
    <property type="evidence" value="ECO:0007669"/>
    <property type="project" value="TreeGrafter"/>
</dbReference>
<dbReference type="PROSITE" id="PS50250">
    <property type="entry name" value="PCI"/>
    <property type="match status" value="1"/>
</dbReference>
<dbReference type="SMART" id="SM00753">
    <property type="entry name" value="PAM"/>
    <property type="match status" value="1"/>
</dbReference>
<evidence type="ECO:0000259" key="2">
    <source>
        <dbReference type="PROSITE" id="PS50250"/>
    </source>
</evidence>
<organism evidence="3 4">
    <name type="scientific">Linderina pennispora</name>
    <dbReference type="NCBI Taxonomy" id="61395"/>
    <lineage>
        <taxon>Eukaryota</taxon>
        <taxon>Fungi</taxon>
        <taxon>Fungi incertae sedis</taxon>
        <taxon>Zoopagomycota</taxon>
        <taxon>Kickxellomycotina</taxon>
        <taxon>Kickxellomycetes</taxon>
        <taxon>Kickxellales</taxon>
        <taxon>Kickxellaceae</taxon>
        <taxon>Linderina</taxon>
    </lineage>
</organism>
<dbReference type="InterPro" id="IPR000717">
    <property type="entry name" value="PCI_dom"/>
</dbReference>
<dbReference type="AlphaFoldDB" id="A0A1Y1WAK8"/>
<dbReference type="EMBL" id="MCFD01000005">
    <property type="protein sequence ID" value="ORX70590.1"/>
    <property type="molecule type" value="Genomic_DNA"/>
</dbReference>
<dbReference type="OrthoDB" id="10252687at2759"/>
<protein>
    <recommendedName>
        <fullName evidence="2">PCI domain-containing protein</fullName>
    </recommendedName>
</protein>
<dbReference type="Proteomes" id="UP000193922">
    <property type="component" value="Unassembled WGS sequence"/>
</dbReference>
<comment type="caution">
    <text evidence="3">The sequence shown here is derived from an EMBL/GenBank/DDBJ whole genome shotgun (WGS) entry which is preliminary data.</text>
</comment>
<dbReference type="InterPro" id="IPR045114">
    <property type="entry name" value="Csn12-like"/>
</dbReference>
<keyword evidence="4" id="KW-1185">Reference proteome</keyword>
<reference evidence="3 4" key="1">
    <citation type="submission" date="2016-07" db="EMBL/GenBank/DDBJ databases">
        <title>Pervasive Adenine N6-methylation of Active Genes in Fungi.</title>
        <authorList>
            <consortium name="DOE Joint Genome Institute"/>
            <person name="Mondo S.J."/>
            <person name="Dannebaum R.O."/>
            <person name="Kuo R.C."/>
            <person name="Labutti K."/>
            <person name="Haridas S."/>
            <person name="Kuo A."/>
            <person name="Salamov A."/>
            <person name="Ahrendt S.R."/>
            <person name="Lipzen A."/>
            <person name="Sullivan W."/>
            <person name="Andreopoulos W.B."/>
            <person name="Clum A."/>
            <person name="Lindquist E."/>
            <person name="Daum C."/>
            <person name="Ramamoorthy G.K."/>
            <person name="Gryganskyi A."/>
            <person name="Culley D."/>
            <person name="Magnuson J.K."/>
            <person name="James T.Y."/>
            <person name="O'Malley M.A."/>
            <person name="Stajich J.E."/>
            <person name="Spatafora J.W."/>
            <person name="Visel A."/>
            <person name="Grigoriev I.V."/>
        </authorList>
    </citation>
    <scope>NUCLEOTIDE SEQUENCE [LARGE SCALE GENOMIC DNA]</scope>
    <source>
        <strain evidence="3 4">ATCC 12442</strain>
    </source>
</reference>
<proteinExistence type="inferred from homology"/>
<sequence>MSDTRLTKALFKFKALKTTQNAEELAQVVRIGSLYSKRVLQDIYREDTSFGCLYERNPRTLWEDMTLCHFRASVAFESGNYIDAYTQHKQSFDKFNVAFQRMTRWAVPTLLAMCQDLCMLARRADQQLAAQGMAASKLEDATRAINTGLSSCMIDREPDPSKSRKWGMYRLANLLLASYFHLKAYNMCTSTIKAIQASDTPPLENFPMSDQVSFRYYKGVLAFRDERYGLAKDDLMFALQHCLRGSPRNKTRILTFLVPIQMMEGILPSLRLLQKYPAIGGLYGDLATAVRRGDLRGFDHVLHAKERRLVSLGTFMAVEKVRDIAVRGLLRKAYLIGGKAPHVPFSKFQAAFAACGLSLDMPEVECMLADMIFKGYVKGYMSQSHATAVLSKVQPFPPLAVVHKR</sequence>